<keyword evidence="13" id="KW-0413">Isomerase</keyword>
<dbReference type="SUPFAM" id="SSF53850">
    <property type="entry name" value="Periplasmic binding protein-like II"/>
    <property type="match status" value="1"/>
</dbReference>
<comment type="pathway">
    <text evidence="4">Amino-acid biosynthesis; L-phenylalanine biosynthesis; phenylpyruvate from prephenate: step 1/1.</text>
</comment>
<dbReference type="CDD" id="cd13630">
    <property type="entry name" value="PBP2_PDT_1"/>
    <property type="match status" value="1"/>
</dbReference>
<evidence type="ECO:0000256" key="16">
    <source>
        <dbReference type="ARBA" id="ARBA00031175"/>
    </source>
</evidence>
<evidence type="ECO:0000256" key="6">
    <source>
        <dbReference type="ARBA" id="ARBA00012404"/>
    </source>
</evidence>
<dbReference type="GO" id="GO:0046417">
    <property type="term" value="P:chorismate metabolic process"/>
    <property type="evidence" value="ECO:0007669"/>
    <property type="project" value="InterPro"/>
</dbReference>
<dbReference type="UniPathway" id="UPA00121">
    <property type="reaction ID" value="UER00345"/>
</dbReference>
<dbReference type="HOGENOM" id="CLU_035008_0_1_4"/>
<comment type="function">
    <text evidence="2">Catalyzes the Claisen rearrangement of chorismate to prephenate and the decarboxylation/dehydration of prephenate to phenylpyruvate.</text>
</comment>
<sequence length="358" mass="38754">MSDQLKQCRDQIDAIDLQLLELVNARARLAREIGTLKNGGPIYRPEREAQVLRRLLDANQGPLSAEAVTAIFRGVMSNCRALEKELTVAFLGPVGTFSEEAANKQFGGLTSPMECVSIDEVFRMVESGAADYGVVPVENSTEGAVGRTLDLLMATSLHICGEIELPVHHNLLSTAADLNDIKVVYSHAQSLGQCHEWLNRYLPHAERQAVVSNAEAASLAKQAPDGQGVAAIASKRAAELFDLQVLAASIEDDPRNTTRFLILANHDVAPSGQDKTSLVIAAKNVPGAVVSLLAPLAEYQVSMTKFESRPSKIGMWEYVFFVDVEGHHLDASVSQALEELKKRASMLKVLGSYPVAVI</sequence>
<evidence type="ECO:0000256" key="7">
    <source>
        <dbReference type="ARBA" id="ARBA00013147"/>
    </source>
</evidence>
<evidence type="ECO:0000256" key="11">
    <source>
        <dbReference type="ARBA" id="ARBA00023141"/>
    </source>
</evidence>
<dbReference type="Pfam" id="PF01842">
    <property type="entry name" value="ACT"/>
    <property type="match status" value="1"/>
</dbReference>
<comment type="subcellular location">
    <subcellularLocation>
        <location evidence="3">Cytoplasm</location>
    </subcellularLocation>
</comment>
<keyword evidence="10" id="KW-0028">Amino-acid biosynthesis</keyword>
<dbReference type="GO" id="GO:0004106">
    <property type="term" value="F:chorismate mutase activity"/>
    <property type="evidence" value="ECO:0007669"/>
    <property type="project" value="UniProtKB-EC"/>
</dbReference>
<dbReference type="PANTHER" id="PTHR21022:SF19">
    <property type="entry name" value="PREPHENATE DEHYDRATASE-RELATED"/>
    <property type="match status" value="1"/>
</dbReference>
<evidence type="ECO:0000256" key="12">
    <source>
        <dbReference type="ARBA" id="ARBA00023222"/>
    </source>
</evidence>
<dbReference type="PROSITE" id="PS00857">
    <property type="entry name" value="PREPHENATE_DEHYDR_1"/>
    <property type="match status" value="1"/>
</dbReference>
<dbReference type="PANTHER" id="PTHR21022">
    <property type="entry name" value="PREPHENATE DEHYDRATASE P PROTEIN"/>
    <property type="match status" value="1"/>
</dbReference>
<evidence type="ECO:0000256" key="19">
    <source>
        <dbReference type="PIRSR" id="PIRSR001500-2"/>
    </source>
</evidence>
<evidence type="ECO:0000313" key="24">
    <source>
        <dbReference type="Proteomes" id="UP000002743"/>
    </source>
</evidence>
<evidence type="ECO:0000256" key="15">
    <source>
        <dbReference type="ARBA" id="ARBA00023268"/>
    </source>
</evidence>
<evidence type="ECO:0000259" key="20">
    <source>
        <dbReference type="PROSITE" id="PS51168"/>
    </source>
</evidence>
<evidence type="ECO:0000259" key="21">
    <source>
        <dbReference type="PROSITE" id="PS51171"/>
    </source>
</evidence>
<dbReference type="Gene3D" id="3.30.70.260">
    <property type="match status" value="1"/>
</dbReference>
<evidence type="ECO:0000256" key="9">
    <source>
        <dbReference type="ARBA" id="ARBA00022490"/>
    </source>
</evidence>
<evidence type="ECO:0000256" key="13">
    <source>
        <dbReference type="ARBA" id="ARBA00023235"/>
    </source>
</evidence>
<dbReference type="InterPro" id="IPR036263">
    <property type="entry name" value="Chorismate_II_sf"/>
</dbReference>
<evidence type="ECO:0000256" key="18">
    <source>
        <dbReference type="ARBA" id="ARBA00047848"/>
    </source>
</evidence>
<dbReference type="EC" id="4.2.1.51" evidence="7"/>
<dbReference type="FunFam" id="3.30.70.260:FF:000012">
    <property type="entry name" value="Prephenate dehydratase"/>
    <property type="match status" value="1"/>
</dbReference>
<evidence type="ECO:0000256" key="17">
    <source>
        <dbReference type="ARBA" id="ARBA00031520"/>
    </source>
</evidence>
<evidence type="ECO:0000256" key="8">
    <source>
        <dbReference type="ARBA" id="ARBA00014401"/>
    </source>
</evidence>
<dbReference type="InterPro" id="IPR010957">
    <property type="entry name" value="G/b/e-P-prot_chorismate_mutase"/>
</dbReference>
<dbReference type="Gene3D" id="1.20.59.10">
    <property type="entry name" value="Chorismate mutase"/>
    <property type="match status" value="1"/>
</dbReference>
<evidence type="ECO:0000256" key="2">
    <source>
        <dbReference type="ARBA" id="ARBA00002364"/>
    </source>
</evidence>
<dbReference type="Gene3D" id="3.40.190.10">
    <property type="entry name" value="Periplasmic binding protein-like II"/>
    <property type="match status" value="2"/>
</dbReference>
<dbReference type="NCBIfam" id="TIGR01807">
    <property type="entry name" value="CM_P2"/>
    <property type="match status" value="1"/>
</dbReference>
<dbReference type="Pfam" id="PF01817">
    <property type="entry name" value="CM_2"/>
    <property type="match status" value="1"/>
</dbReference>
<dbReference type="PROSITE" id="PS00858">
    <property type="entry name" value="PREPHENATE_DEHYDR_2"/>
    <property type="match status" value="1"/>
</dbReference>
<dbReference type="SUPFAM" id="SSF48600">
    <property type="entry name" value="Chorismate mutase II"/>
    <property type="match status" value="1"/>
</dbReference>
<feature type="domain" description="Prephenate dehydratase" evidence="21">
    <location>
        <begin position="87"/>
        <end position="265"/>
    </location>
</feature>
<dbReference type="EC" id="5.4.99.5" evidence="6"/>
<dbReference type="GO" id="GO:0004664">
    <property type="term" value="F:prephenate dehydratase activity"/>
    <property type="evidence" value="ECO:0007669"/>
    <property type="project" value="UniProtKB-EC"/>
</dbReference>
<keyword evidence="12" id="KW-0584">Phenylalanine biosynthesis</keyword>
<dbReference type="FunFam" id="3.40.190.10:FF:000029">
    <property type="entry name" value="Chorismate mutase/Prephenate dehydratase"/>
    <property type="match status" value="1"/>
</dbReference>
<accession>C6XE03</accession>
<organism evidence="23 24">
    <name type="scientific">Methylovorus glucosotrophus (strain SIP3-4)</name>
    <dbReference type="NCBI Taxonomy" id="582744"/>
    <lineage>
        <taxon>Bacteria</taxon>
        <taxon>Pseudomonadati</taxon>
        <taxon>Pseudomonadota</taxon>
        <taxon>Betaproteobacteria</taxon>
        <taxon>Nitrosomonadales</taxon>
        <taxon>Methylophilaceae</taxon>
        <taxon>Methylovorus</taxon>
    </lineage>
</organism>
<evidence type="ECO:0000256" key="5">
    <source>
        <dbReference type="ARBA" id="ARBA00004817"/>
    </source>
</evidence>
<dbReference type="SMART" id="SM00830">
    <property type="entry name" value="CM_2"/>
    <property type="match status" value="1"/>
</dbReference>
<evidence type="ECO:0000256" key="1">
    <source>
        <dbReference type="ARBA" id="ARBA00000824"/>
    </source>
</evidence>
<dbReference type="AlphaFoldDB" id="C6XE03"/>
<dbReference type="SUPFAM" id="SSF55021">
    <property type="entry name" value="ACT-like"/>
    <property type="match status" value="1"/>
</dbReference>
<feature type="domain" description="Chorismate mutase" evidence="20">
    <location>
        <begin position="1"/>
        <end position="87"/>
    </location>
</feature>
<gene>
    <name evidence="23" type="ordered locus">Msip34_1533</name>
</gene>
<dbReference type="GO" id="GO:0009094">
    <property type="term" value="P:L-phenylalanine biosynthetic process"/>
    <property type="evidence" value="ECO:0007669"/>
    <property type="project" value="UniProtKB-UniPathway"/>
</dbReference>
<keyword evidence="9" id="KW-0963">Cytoplasm</keyword>
<protein>
    <recommendedName>
        <fullName evidence="8">Bifunctional chorismate mutase/prephenate dehydratase</fullName>
        <ecNumber evidence="7">4.2.1.51</ecNumber>
        <ecNumber evidence="6">5.4.99.5</ecNumber>
    </recommendedName>
    <alternativeName>
        <fullName evidence="17">Chorismate mutase-prephenate dehydratase</fullName>
    </alternativeName>
    <alternativeName>
        <fullName evidence="16">p-protein</fullName>
    </alternativeName>
</protein>
<comment type="catalytic activity">
    <reaction evidence="18">
        <text>prephenate + H(+) = 3-phenylpyruvate + CO2 + H2O</text>
        <dbReference type="Rhea" id="RHEA:21648"/>
        <dbReference type="ChEBI" id="CHEBI:15377"/>
        <dbReference type="ChEBI" id="CHEBI:15378"/>
        <dbReference type="ChEBI" id="CHEBI:16526"/>
        <dbReference type="ChEBI" id="CHEBI:18005"/>
        <dbReference type="ChEBI" id="CHEBI:29934"/>
        <dbReference type="EC" id="4.2.1.51"/>
    </reaction>
</comment>
<dbReference type="InterPro" id="IPR001086">
    <property type="entry name" value="Preph_deHydtase"/>
</dbReference>
<dbReference type="PROSITE" id="PS51168">
    <property type="entry name" value="CHORISMATE_MUT_2"/>
    <property type="match status" value="1"/>
</dbReference>
<keyword evidence="14" id="KW-0456">Lyase</keyword>
<feature type="domain" description="ACT" evidence="22">
    <location>
        <begin position="277"/>
        <end position="354"/>
    </location>
</feature>
<comment type="pathway">
    <text evidence="5">Metabolic intermediate biosynthesis; prephenate biosynthesis; prephenate from chorismate: step 1/1.</text>
</comment>
<keyword evidence="24" id="KW-1185">Reference proteome</keyword>
<evidence type="ECO:0000313" key="23">
    <source>
        <dbReference type="EMBL" id="ACT50778.1"/>
    </source>
</evidence>
<dbReference type="GO" id="GO:0005737">
    <property type="term" value="C:cytoplasm"/>
    <property type="evidence" value="ECO:0007669"/>
    <property type="project" value="UniProtKB-SubCell"/>
</dbReference>
<dbReference type="EMBL" id="CP001674">
    <property type="protein sequence ID" value="ACT50778.1"/>
    <property type="molecule type" value="Genomic_DNA"/>
</dbReference>
<dbReference type="STRING" id="582744.Msip34_1533"/>
<dbReference type="RefSeq" id="WP_015830209.1">
    <property type="nucleotide sequence ID" value="NC_012969.1"/>
</dbReference>
<dbReference type="KEGG" id="mei:Msip34_1533"/>
<dbReference type="eggNOG" id="COG1605">
    <property type="taxonomic scope" value="Bacteria"/>
</dbReference>
<dbReference type="PIRSF" id="PIRSF001500">
    <property type="entry name" value="Chor_mut_pdt_Ppr"/>
    <property type="match status" value="1"/>
</dbReference>
<dbReference type="InterPro" id="IPR036979">
    <property type="entry name" value="CM_dom_sf"/>
</dbReference>
<comment type="catalytic activity">
    <reaction evidence="1">
        <text>chorismate = prephenate</text>
        <dbReference type="Rhea" id="RHEA:13897"/>
        <dbReference type="ChEBI" id="CHEBI:29748"/>
        <dbReference type="ChEBI" id="CHEBI:29934"/>
        <dbReference type="EC" id="5.4.99.5"/>
    </reaction>
</comment>
<name>C6XE03_METGS</name>
<proteinExistence type="predicted"/>
<dbReference type="InterPro" id="IPR002912">
    <property type="entry name" value="ACT_dom"/>
</dbReference>
<evidence type="ECO:0000259" key="22">
    <source>
        <dbReference type="PROSITE" id="PS51671"/>
    </source>
</evidence>
<dbReference type="InterPro" id="IPR008242">
    <property type="entry name" value="Chor_mutase/pphenate_deHydtase"/>
</dbReference>
<dbReference type="Proteomes" id="UP000002743">
    <property type="component" value="Chromosome"/>
</dbReference>
<keyword evidence="11" id="KW-0057">Aromatic amino acid biosynthesis</keyword>
<evidence type="ECO:0000256" key="3">
    <source>
        <dbReference type="ARBA" id="ARBA00004496"/>
    </source>
</evidence>
<dbReference type="OrthoDB" id="9802281at2"/>
<dbReference type="PROSITE" id="PS51671">
    <property type="entry name" value="ACT"/>
    <property type="match status" value="1"/>
</dbReference>
<dbReference type="UniPathway" id="UPA00120">
    <property type="reaction ID" value="UER00203"/>
</dbReference>
<keyword evidence="15" id="KW-0511">Multifunctional enzyme</keyword>
<evidence type="ECO:0000256" key="10">
    <source>
        <dbReference type="ARBA" id="ARBA00022605"/>
    </source>
</evidence>
<reference evidence="23 24" key="2">
    <citation type="journal article" date="2011" name="J. Bacteriol.">
        <title>Genomes of three methylotrophs from a single niche uncover genetic and metabolic divergence of Methylophilaceae.</title>
        <authorList>
            <person name="Lapidus A."/>
            <person name="Clum A."/>
            <person name="Labutti K."/>
            <person name="Kaluzhnaya M.G."/>
            <person name="Lim S."/>
            <person name="Beck D.A."/>
            <person name="Glavina Del Rio T."/>
            <person name="Nolan M."/>
            <person name="Mavromatis K."/>
            <person name="Huntemann M."/>
            <person name="Lucas S."/>
            <person name="Lidstrom M.E."/>
            <person name="Ivanova N."/>
            <person name="Chistoserdova L."/>
        </authorList>
    </citation>
    <scope>NUCLEOTIDE SEQUENCE [LARGE SCALE GENOMIC DNA]</scope>
    <source>
        <strain evidence="23 24">SIP3-4</strain>
    </source>
</reference>
<feature type="site" description="Essential for prephenate dehydratase activity" evidence="19">
    <location>
        <position position="258"/>
    </location>
</feature>
<dbReference type="PROSITE" id="PS51171">
    <property type="entry name" value="PREPHENATE_DEHYDR_3"/>
    <property type="match status" value="1"/>
</dbReference>
<dbReference type="Pfam" id="PF00800">
    <property type="entry name" value="PDT"/>
    <property type="match status" value="1"/>
</dbReference>
<dbReference type="NCBIfam" id="NF008865">
    <property type="entry name" value="PRK11898.1"/>
    <property type="match status" value="1"/>
</dbReference>
<dbReference type="InterPro" id="IPR045865">
    <property type="entry name" value="ACT-like_dom_sf"/>
</dbReference>
<evidence type="ECO:0000256" key="14">
    <source>
        <dbReference type="ARBA" id="ARBA00023239"/>
    </source>
</evidence>
<dbReference type="CDD" id="cd04905">
    <property type="entry name" value="ACT_CM-PDT"/>
    <property type="match status" value="1"/>
</dbReference>
<dbReference type="eggNOG" id="COG0077">
    <property type="taxonomic scope" value="Bacteria"/>
</dbReference>
<dbReference type="InterPro" id="IPR018528">
    <property type="entry name" value="Preph_deHydtase_CS"/>
</dbReference>
<evidence type="ECO:0000256" key="4">
    <source>
        <dbReference type="ARBA" id="ARBA00004741"/>
    </source>
</evidence>
<dbReference type="FunFam" id="3.40.190.10:FF:000034">
    <property type="entry name" value="Chorismate mutase/prephenate dehydratase"/>
    <property type="match status" value="1"/>
</dbReference>
<dbReference type="InterPro" id="IPR002701">
    <property type="entry name" value="CM_II_prokaryot"/>
</dbReference>
<reference evidence="24" key="1">
    <citation type="submission" date="2009-07" db="EMBL/GenBank/DDBJ databases">
        <title>Complete sequence of chromosome of Methylovorus sp. SIP3-4.</title>
        <authorList>
            <person name="Lucas S."/>
            <person name="Copeland A."/>
            <person name="Lapidus A."/>
            <person name="Glavina del Rio T."/>
            <person name="Tice H."/>
            <person name="Bruce D."/>
            <person name="Goodwin L."/>
            <person name="Pitluck S."/>
            <person name="Clum A."/>
            <person name="Larimer F."/>
            <person name="Land M."/>
            <person name="Hauser L."/>
            <person name="Kyrpides N."/>
            <person name="Mikhailova N."/>
            <person name="Kayluzhnaya M."/>
            <person name="Chistoserdova L."/>
        </authorList>
    </citation>
    <scope>NUCLEOTIDE SEQUENCE [LARGE SCALE GENOMIC DNA]</scope>
    <source>
        <strain evidence="24">SIP3-4</strain>
    </source>
</reference>